<organism evidence="1">
    <name type="scientific">Lepeophtheirus salmonis</name>
    <name type="common">Salmon louse</name>
    <name type="synonym">Caligus salmonis</name>
    <dbReference type="NCBI Taxonomy" id="72036"/>
    <lineage>
        <taxon>Eukaryota</taxon>
        <taxon>Metazoa</taxon>
        <taxon>Ecdysozoa</taxon>
        <taxon>Arthropoda</taxon>
        <taxon>Crustacea</taxon>
        <taxon>Multicrustacea</taxon>
        <taxon>Hexanauplia</taxon>
        <taxon>Copepoda</taxon>
        <taxon>Siphonostomatoida</taxon>
        <taxon>Caligidae</taxon>
        <taxon>Lepeophtheirus</taxon>
    </lineage>
</organism>
<proteinExistence type="predicted"/>
<dbReference type="EMBL" id="HACA01003833">
    <property type="protein sequence ID" value="CDW21194.1"/>
    <property type="molecule type" value="Transcribed_RNA"/>
</dbReference>
<evidence type="ECO:0000313" key="1">
    <source>
        <dbReference type="EMBL" id="CDW21194.1"/>
    </source>
</evidence>
<sequence length="43" mass="4437">MGHFGEGDQPHPNVESSKAGIVAAWDTCLGSLSLTPAWPSGEV</sequence>
<accession>A0A0K2T536</accession>
<reference evidence="1" key="1">
    <citation type="submission" date="2014-05" db="EMBL/GenBank/DDBJ databases">
        <authorList>
            <person name="Chronopoulou M."/>
        </authorList>
    </citation>
    <scope>NUCLEOTIDE SEQUENCE</scope>
    <source>
        <tissue evidence="1">Whole organism</tissue>
    </source>
</reference>
<dbReference type="AlphaFoldDB" id="A0A0K2T536"/>
<protein>
    <submittedName>
        <fullName evidence="1">Uncharacterized protein</fullName>
    </submittedName>
</protein>
<name>A0A0K2T536_LEPSM</name>